<keyword evidence="5" id="KW-0964">Secreted</keyword>
<dbReference type="STRING" id="5353.A0A1Q3EIA1"/>
<evidence type="ECO:0000256" key="1">
    <source>
        <dbReference type="ARBA" id="ARBA00004609"/>
    </source>
</evidence>
<dbReference type="GO" id="GO:0046872">
    <property type="term" value="F:metal ion binding"/>
    <property type="evidence" value="ECO:0007669"/>
    <property type="project" value="UniProtKB-KW"/>
</dbReference>
<keyword evidence="10" id="KW-0472">Membrane</keyword>
<keyword evidence="13" id="KW-0449">Lipoprotein</keyword>
<evidence type="ECO:0000256" key="5">
    <source>
        <dbReference type="ARBA" id="ARBA00022525"/>
    </source>
</evidence>
<feature type="domain" description="CFEM" evidence="16">
    <location>
        <begin position="5"/>
        <end position="117"/>
    </location>
</feature>
<accession>A0A1Q3EIA1</accession>
<dbReference type="PANTHER" id="PTHR37928:SF2">
    <property type="entry name" value="GPI ANCHORED CFEM DOMAIN PROTEIN (AFU_ORTHOLOGUE AFUA_6G10580)"/>
    <property type="match status" value="1"/>
</dbReference>
<dbReference type="Pfam" id="PF05730">
    <property type="entry name" value="CFEM"/>
    <property type="match status" value="1"/>
</dbReference>
<keyword evidence="4" id="KW-1003">Cell membrane</keyword>
<evidence type="ECO:0000256" key="14">
    <source>
        <dbReference type="SAM" id="MobiDB-lite"/>
    </source>
</evidence>
<evidence type="ECO:0000256" key="11">
    <source>
        <dbReference type="ARBA" id="ARBA00023157"/>
    </source>
</evidence>
<feature type="chain" id="PRO_5012433593" description="CFEM domain-containing protein" evidence="15">
    <location>
        <begin position="20"/>
        <end position="163"/>
    </location>
</feature>
<dbReference type="PANTHER" id="PTHR37928">
    <property type="entry name" value="CFEM DOMAIN PROTEIN (AFU_ORTHOLOGUE AFUA_6G14090)"/>
    <property type="match status" value="1"/>
</dbReference>
<keyword evidence="9" id="KW-0408">Iron</keyword>
<dbReference type="Proteomes" id="UP000188533">
    <property type="component" value="Unassembled WGS sequence"/>
</dbReference>
<comment type="subcellular location">
    <subcellularLocation>
        <location evidence="1">Cell membrane</location>
        <topology evidence="1">Lipid-anchor</topology>
        <topology evidence="1">GPI-anchor</topology>
    </subcellularLocation>
    <subcellularLocation>
        <location evidence="2">Secreted</location>
    </subcellularLocation>
</comment>
<name>A0A1Q3EIA1_LENED</name>
<evidence type="ECO:0000256" key="10">
    <source>
        <dbReference type="ARBA" id="ARBA00023136"/>
    </source>
</evidence>
<gene>
    <name evidence="17" type="ORF">LENED_008878</name>
</gene>
<proteinExistence type="inferred from homology"/>
<evidence type="ECO:0000256" key="2">
    <source>
        <dbReference type="ARBA" id="ARBA00004613"/>
    </source>
</evidence>
<keyword evidence="18" id="KW-1185">Reference proteome</keyword>
<keyword evidence="11" id="KW-1015">Disulfide bond</keyword>
<reference evidence="17 18" key="1">
    <citation type="submission" date="2016-08" db="EMBL/GenBank/DDBJ databases">
        <authorList>
            <consortium name="Lentinula edodes genome sequencing consortium"/>
            <person name="Sakamoto Y."/>
            <person name="Nakade K."/>
            <person name="Sato S."/>
            <person name="Yoshida Y."/>
            <person name="Miyazaki K."/>
            <person name="Natsume S."/>
            <person name="Konno N."/>
        </authorList>
    </citation>
    <scope>NUCLEOTIDE SEQUENCE [LARGE SCALE GENOMIC DNA]</scope>
    <source>
        <strain evidence="17 18">NBRC 111202</strain>
    </source>
</reference>
<keyword evidence="12" id="KW-0325">Glycoprotein</keyword>
<dbReference type="PROSITE" id="PS52012">
    <property type="entry name" value="CFEM"/>
    <property type="match status" value="1"/>
</dbReference>
<dbReference type="AlphaFoldDB" id="A0A1Q3EIA1"/>
<evidence type="ECO:0000256" key="12">
    <source>
        <dbReference type="ARBA" id="ARBA00023180"/>
    </source>
</evidence>
<sequence>MRSFALLLAAVAVAGSTSATGFSPRQLNLPTCALPCLTATSSTSFGNCSSTDEACLCSNPQFISNATTCIEGACTGNDLQTAISAAEALCAQAGVTLDTSSIIASVSATATTPLVSAGSGSASANPTATTSGTSSSTNGALYNGISPEILLSLVTGVAAWIAF</sequence>
<keyword evidence="7" id="KW-0479">Metal-binding</keyword>
<feature type="region of interest" description="Disordered" evidence="14">
    <location>
        <begin position="116"/>
        <end position="136"/>
    </location>
</feature>
<dbReference type="GO" id="GO:0005886">
    <property type="term" value="C:plasma membrane"/>
    <property type="evidence" value="ECO:0007669"/>
    <property type="project" value="UniProtKB-SubCell"/>
</dbReference>
<evidence type="ECO:0000256" key="8">
    <source>
        <dbReference type="ARBA" id="ARBA00022729"/>
    </source>
</evidence>
<evidence type="ECO:0000256" key="3">
    <source>
        <dbReference type="ARBA" id="ARBA00010031"/>
    </source>
</evidence>
<evidence type="ECO:0000256" key="7">
    <source>
        <dbReference type="ARBA" id="ARBA00022723"/>
    </source>
</evidence>
<keyword evidence="6" id="KW-0349">Heme</keyword>
<evidence type="ECO:0000256" key="15">
    <source>
        <dbReference type="SAM" id="SignalP"/>
    </source>
</evidence>
<dbReference type="InterPro" id="IPR051735">
    <property type="entry name" value="CFEM_domain"/>
</dbReference>
<evidence type="ECO:0000313" key="17">
    <source>
        <dbReference type="EMBL" id="GAW06922.1"/>
    </source>
</evidence>
<feature type="signal peptide" evidence="15">
    <location>
        <begin position="1"/>
        <end position="19"/>
    </location>
</feature>
<reference evidence="17 18" key="2">
    <citation type="submission" date="2017-02" db="EMBL/GenBank/DDBJ databases">
        <title>A genome survey and senescence transcriptome analysis in Lentinula edodes.</title>
        <authorList>
            <person name="Sakamoto Y."/>
            <person name="Nakade K."/>
            <person name="Sato S."/>
            <person name="Yoshida Y."/>
            <person name="Miyazaki K."/>
            <person name="Natsume S."/>
            <person name="Konno N."/>
        </authorList>
    </citation>
    <scope>NUCLEOTIDE SEQUENCE [LARGE SCALE GENOMIC DNA]</scope>
    <source>
        <strain evidence="17 18">NBRC 111202</strain>
    </source>
</reference>
<evidence type="ECO:0000259" key="16">
    <source>
        <dbReference type="PROSITE" id="PS52012"/>
    </source>
</evidence>
<dbReference type="InterPro" id="IPR008427">
    <property type="entry name" value="Extracellular_membr_CFEM_dom"/>
</dbReference>
<evidence type="ECO:0000256" key="13">
    <source>
        <dbReference type="ARBA" id="ARBA00023288"/>
    </source>
</evidence>
<evidence type="ECO:0000256" key="9">
    <source>
        <dbReference type="ARBA" id="ARBA00023004"/>
    </source>
</evidence>
<keyword evidence="8 15" id="KW-0732">Signal</keyword>
<dbReference type="SMART" id="SM00747">
    <property type="entry name" value="CFEM"/>
    <property type="match status" value="1"/>
</dbReference>
<comment type="similarity">
    <text evidence="3">Belongs to the RBT5 family.</text>
</comment>
<evidence type="ECO:0000256" key="4">
    <source>
        <dbReference type="ARBA" id="ARBA00022475"/>
    </source>
</evidence>
<protein>
    <recommendedName>
        <fullName evidence="16">CFEM domain-containing protein</fullName>
    </recommendedName>
</protein>
<evidence type="ECO:0000313" key="18">
    <source>
        <dbReference type="Proteomes" id="UP000188533"/>
    </source>
</evidence>
<comment type="caution">
    <text evidence="17">The sequence shown here is derived from an EMBL/GenBank/DDBJ whole genome shotgun (WGS) entry which is preliminary data.</text>
</comment>
<organism evidence="17 18">
    <name type="scientific">Lentinula edodes</name>
    <name type="common">Shiitake mushroom</name>
    <name type="synonym">Lentinus edodes</name>
    <dbReference type="NCBI Taxonomy" id="5353"/>
    <lineage>
        <taxon>Eukaryota</taxon>
        <taxon>Fungi</taxon>
        <taxon>Dikarya</taxon>
        <taxon>Basidiomycota</taxon>
        <taxon>Agaricomycotina</taxon>
        <taxon>Agaricomycetes</taxon>
        <taxon>Agaricomycetidae</taxon>
        <taxon>Agaricales</taxon>
        <taxon>Marasmiineae</taxon>
        <taxon>Omphalotaceae</taxon>
        <taxon>Lentinula</taxon>
    </lineage>
</organism>
<dbReference type="GO" id="GO:0005576">
    <property type="term" value="C:extracellular region"/>
    <property type="evidence" value="ECO:0007669"/>
    <property type="project" value="UniProtKB-SubCell"/>
</dbReference>
<evidence type="ECO:0000256" key="6">
    <source>
        <dbReference type="ARBA" id="ARBA00022617"/>
    </source>
</evidence>
<dbReference type="EMBL" id="BDGU01000366">
    <property type="protein sequence ID" value="GAW06922.1"/>
    <property type="molecule type" value="Genomic_DNA"/>
</dbReference>